<sequence length="130" mass="13950">MGTGLRLRARDAKENPAKVLAMVLFIMFIISALLLLFLALLLYRLELSEAVVKVAVIVIYIITGLTGGILMGKKIRDKKFLWGFVAGTVYFGILFAVSLIIKGGAGIEPVKMITTWVLCACAGTAGGMIS</sequence>
<evidence type="ECO:0000313" key="3">
    <source>
        <dbReference type="Proteomes" id="UP000049828"/>
    </source>
</evidence>
<dbReference type="EMBL" id="CVRS01000061">
    <property type="protein sequence ID" value="CRL35637.1"/>
    <property type="molecule type" value="Genomic_DNA"/>
</dbReference>
<accession>A0A0M6WGN8</accession>
<gene>
    <name evidence="2" type="ORF">RIL183_17301</name>
</gene>
<dbReference type="NCBIfam" id="TIGR04086">
    <property type="entry name" value="TIGR04086_membr"/>
    <property type="match status" value="1"/>
</dbReference>
<dbReference type="AlphaFoldDB" id="A0A0M6WGN8"/>
<proteinExistence type="predicted"/>
<evidence type="ECO:0008006" key="4">
    <source>
        <dbReference type="Google" id="ProtNLM"/>
    </source>
</evidence>
<feature type="transmembrane region" description="Helical" evidence="1">
    <location>
        <begin position="113"/>
        <end position="129"/>
    </location>
</feature>
<feature type="transmembrane region" description="Helical" evidence="1">
    <location>
        <begin position="20"/>
        <end position="44"/>
    </location>
</feature>
<reference evidence="3" key="1">
    <citation type="submission" date="2015-05" db="EMBL/GenBank/DDBJ databases">
        <authorList>
            <consortium name="Pathogen Informatics"/>
        </authorList>
    </citation>
    <scope>NUCLEOTIDE SEQUENCE [LARGE SCALE GENOMIC DNA]</scope>
    <source>
        <strain evidence="3">L1-83</strain>
    </source>
</reference>
<keyword evidence="1" id="KW-1133">Transmembrane helix</keyword>
<feature type="transmembrane region" description="Helical" evidence="1">
    <location>
        <begin position="50"/>
        <end position="71"/>
    </location>
</feature>
<keyword evidence="3" id="KW-1185">Reference proteome</keyword>
<dbReference type="STRING" id="360807.ERS852392_00998"/>
<feature type="transmembrane region" description="Helical" evidence="1">
    <location>
        <begin position="80"/>
        <end position="101"/>
    </location>
</feature>
<dbReference type="RefSeq" id="WP_055039384.1">
    <property type="nucleotide sequence ID" value="NZ_CVRS01000061.1"/>
</dbReference>
<dbReference type="Proteomes" id="UP000049828">
    <property type="component" value="Unassembled WGS sequence"/>
</dbReference>
<evidence type="ECO:0000256" key="1">
    <source>
        <dbReference type="SAM" id="Phobius"/>
    </source>
</evidence>
<dbReference type="OrthoDB" id="1779887at2"/>
<organism evidence="2 3">
    <name type="scientific">Roseburia inulinivorans</name>
    <dbReference type="NCBI Taxonomy" id="360807"/>
    <lineage>
        <taxon>Bacteria</taxon>
        <taxon>Bacillati</taxon>
        <taxon>Bacillota</taxon>
        <taxon>Clostridia</taxon>
        <taxon>Lachnospirales</taxon>
        <taxon>Lachnospiraceae</taxon>
        <taxon>Roseburia</taxon>
    </lineage>
</organism>
<keyword evidence="1" id="KW-0812">Transmembrane</keyword>
<dbReference type="InterPro" id="IPR023804">
    <property type="entry name" value="DUF3792_TM"/>
</dbReference>
<evidence type="ECO:0000313" key="2">
    <source>
        <dbReference type="EMBL" id="CRL35637.1"/>
    </source>
</evidence>
<dbReference type="Pfam" id="PF12670">
    <property type="entry name" value="DUF3792"/>
    <property type="match status" value="1"/>
</dbReference>
<name>A0A0M6WGN8_9FIRM</name>
<protein>
    <recommendedName>
        <fullName evidence="4">TIGR04086 family membrane protein</fullName>
    </recommendedName>
</protein>
<keyword evidence="1" id="KW-0472">Membrane</keyword>